<keyword evidence="2" id="KW-1185">Reference proteome</keyword>
<dbReference type="AlphaFoldDB" id="A0A9P0PCF7"/>
<gene>
    <name evidence="1" type="ORF">ACAOBT_LOCUS13749</name>
</gene>
<dbReference type="Proteomes" id="UP001152888">
    <property type="component" value="Unassembled WGS sequence"/>
</dbReference>
<reference evidence="1" key="1">
    <citation type="submission" date="2022-03" db="EMBL/GenBank/DDBJ databases">
        <authorList>
            <person name="Sayadi A."/>
        </authorList>
    </citation>
    <scope>NUCLEOTIDE SEQUENCE</scope>
</reference>
<name>A0A9P0PCF7_ACAOB</name>
<comment type="caution">
    <text evidence="1">The sequence shown here is derived from an EMBL/GenBank/DDBJ whole genome shotgun (WGS) entry which is preliminary data.</text>
</comment>
<accession>A0A9P0PCF7</accession>
<evidence type="ECO:0000313" key="2">
    <source>
        <dbReference type="Proteomes" id="UP001152888"/>
    </source>
</evidence>
<organism evidence="1 2">
    <name type="scientific">Acanthoscelides obtectus</name>
    <name type="common">Bean weevil</name>
    <name type="synonym">Bruchus obtectus</name>
    <dbReference type="NCBI Taxonomy" id="200917"/>
    <lineage>
        <taxon>Eukaryota</taxon>
        <taxon>Metazoa</taxon>
        <taxon>Ecdysozoa</taxon>
        <taxon>Arthropoda</taxon>
        <taxon>Hexapoda</taxon>
        <taxon>Insecta</taxon>
        <taxon>Pterygota</taxon>
        <taxon>Neoptera</taxon>
        <taxon>Endopterygota</taxon>
        <taxon>Coleoptera</taxon>
        <taxon>Polyphaga</taxon>
        <taxon>Cucujiformia</taxon>
        <taxon>Chrysomeloidea</taxon>
        <taxon>Chrysomelidae</taxon>
        <taxon>Bruchinae</taxon>
        <taxon>Bruchini</taxon>
        <taxon>Acanthoscelides</taxon>
    </lineage>
</organism>
<proteinExistence type="predicted"/>
<evidence type="ECO:0000313" key="1">
    <source>
        <dbReference type="EMBL" id="CAH1979993.1"/>
    </source>
</evidence>
<dbReference type="EMBL" id="CAKOFQ010006888">
    <property type="protein sequence ID" value="CAH1979993.1"/>
    <property type="molecule type" value="Genomic_DNA"/>
</dbReference>
<sequence length="67" mass="7661">MDVILNEYGIGYKKNQYSLYLFGVVRRSLIHGVSTNETKKSHAMMSGAKLRRQNNCLKNKINDAQTI</sequence>
<protein>
    <submittedName>
        <fullName evidence="1">Uncharacterized protein</fullName>
    </submittedName>
</protein>